<sequence>MQAHPNLILQAAAAGGGSGSSTSLINPALSRGRGIDERAARAAAEARKKAVARGLSVRPNGAPVHLQPLTQLLNIINSSGTPETAGSNTNKESDASRKEVDGHTAAMAHGGGDKRDNPQPVQPPVGLGRGLASLESKKQKARTKVTS</sequence>
<feature type="compositionally biased region" description="Basic and acidic residues" evidence="1">
    <location>
        <begin position="91"/>
        <end position="102"/>
    </location>
</feature>
<proteinExistence type="predicted"/>
<comment type="caution">
    <text evidence="2">The sequence shown here is derived from an EMBL/GenBank/DDBJ whole genome shotgun (WGS) entry which is preliminary data.</text>
</comment>
<feature type="compositionally biased region" description="Polar residues" evidence="1">
    <location>
        <begin position="77"/>
        <end position="90"/>
    </location>
</feature>
<evidence type="ECO:0000313" key="2">
    <source>
        <dbReference type="EMBL" id="KAK4775322.1"/>
    </source>
</evidence>
<dbReference type="Proteomes" id="UP001346149">
    <property type="component" value="Unassembled WGS sequence"/>
</dbReference>
<feature type="region of interest" description="Disordered" evidence="1">
    <location>
        <begin position="13"/>
        <end position="32"/>
    </location>
</feature>
<protein>
    <submittedName>
        <fullName evidence="2">Uncharacterized protein</fullName>
    </submittedName>
</protein>
<dbReference type="EMBL" id="JAXQNO010000019">
    <property type="protein sequence ID" value="KAK4775322.1"/>
    <property type="molecule type" value="Genomic_DNA"/>
</dbReference>
<evidence type="ECO:0000256" key="1">
    <source>
        <dbReference type="SAM" id="MobiDB-lite"/>
    </source>
</evidence>
<reference evidence="2 3" key="1">
    <citation type="journal article" date="2023" name="Hortic Res">
        <title>Pangenome of water caltrop reveals structural variations and asymmetric subgenome divergence after allopolyploidization.</title>
        <authorList>
            <person name="Zhang X."/>
            <person name="Chen Y."/>
            <person name="Wang L."/>
            <person name="Yuan Y."/>
            <person name="Fang M."/>
            <person name="Shi L."/>
            <person name="Lu R."/>
            <person name="Comes H.P."/>
            <person name="Ma Y."/>
            <person name="Chen Y."/>
            <person name="Huang G."/>
            <person name="Zhou Y."/>
            <person name="Zheng Z."/>
            <person name="Qiu Y."/>
        </authorList>
    </citation>
    <scope>NUCLEOTIDE SEQUENCE [LARGE SCALE GENOMIC DNA]</scope>
    <source>
        <strain evidence="2">F231</strain>
    </source>
</reference>
<feature type="region of interest" description="Disordered" evidence="1">
    <location>
        <begin position="77"/>
        <end position="147"/>
    </location>
</feature>
<dbReference type="AlphaFoldDB" id="A0AAN7QQY6"/>
<gene>
    <name evidence="2" type="ORF">SAY86_010257</name>
</gene>
<accession>A0AAN7QQY6</accession>
<organism evidence="2 3">
    <name type="scientific">Trapa natans</name>
    <name type="common">Water chestnut</name>
    <dbReference type="NCBI Taxonomy" id="22666"/>
    <lineage>
        <taxon>Eukaryota</taxon>
        <taxon>Viridiplantae</taxon>
        <taxon>Streptophyta</taxon>
        <taxon>Embryophyta</taxon>
        <taxon>Tracheophyta</taxon>
        <taxon>Spermatophyta</taxon>
        <taxon>Magnoliopsida</taxon>
        <taxon>eudicotyledons</taxon>
        <taxon>Gunneridae</taxon>
        <taxon>Pentapetalae</taxon>
        <taxon>rosids</taxon>
        <taxon>malvids</taxon>
        <taxon>Myrtales</taxon>
        <taxon>Lythraceae</taxon>
        <taxon>Trapa</taxon>
    </lineage>
</organism>
<keyword evidence="3" id="KW-1185">Reference proteome</keyword>
<name>A0AAN7QQY6_TRANT</name>
<evidence type="ECO:0000313" key="3">
    <source>
        <dbReference type="Proteomes" id="UP001346149"/>
    </source>
</evidence>